<dbReference type="AlphaFoldDB" id="A0A3M0A420"/>
<comment type="caution">
    <text evidence="7">The sequence shown here is derived from an EMBL/GenBank/DDBJ whole genome shotgun (WGS) entry which is preliminary data.</text>
</comment>
<dbReference type="InterPro" id="IPR023054">
    <property type="entry name" value="Sporulation_regulator_WhiA_C"/>
</dbReference>
<dbReference type="Pfam" id="PF02650">
    <property type="entry name" value="HTH_WhiA"/>
    <property type="match status" value="1"/>
</dbReference>
<evidence type="ECO:0000259" key="6">
    <source>
        <dbReference type="Pfam" id="PF14527"/>
    </source>
</evidence>
<sequence length="277" mass="32745">MSKSFSLIIKNEIISRKLNPKARHSLLAGIFQTCKIQNQKIKLTINNLEIFTYLENALNKENIPYSKPRKNSFLIDVSTFDFENIIKQTDFYSGIFIIAGSISDAKSTSYHLEIRFQEENKAYEVQESLSKYDFDFHLLKRNSQFILYLKKIENICDFLKAIGAFQAYMDFEEIKIERDINNSSQRLANFDFYNQERIATANAKFLENLKYIREHKLLNHFHEYEVDFFRLKEENLDLSLHDLSLKMKEIGEIKAKTTLAHYLVKLRNVVKKHKKNS</sequence>
<organism evidence="7 8">
    <name type="scientific">Metamycoplasma subdolum</name>
    <dbReference type="NCBI Taxonomy" id="92407"/>
    <lineage>
        <taxon>Bacteria</taxon>
        <taxon>Bacillati</taxon>
        <taxon>Mycoplasmatota</taxon>
        <taxon>Mycoplasmoidales</taxon>
        <taxon>Metamycoplasmataceae</taxon>
        <taxon>Metamycoplasma</taxon>
    </lineage>
</organism>
<evidence type="ECO:0000256" key="4">
    <source>
        <dbReference type="HAMAP-Rule" id="MF_01420"/>
    </source>
</evidence>
<keyword evidence="8" id="KW-1185">Reference proteome</keyword>
<evidence type="ECO:0000256" key="3">
    <source>
        <dbReference type="ARBA" id="ARBA00023306"/>
    </source>
</evidence>
<dbReference type="Proteomes" id="UP000267246">
    <property type="component" value="Unassembled WGS sequence"/>
</dbReference>
<dbReference type="OrthoDB" id="401278at2"/>
<dbReference type="GO" id="GO:0003677">
    <property type="term" value="F:DNA binding"/>
    <property type="evidence" value="ECO:0007669"/>
    <property type="project" value="UniProtKB-UniRule"/>
</dbReference>
<proteinExistence type="inferred from homology"/>
<dbReference type="EMBL" id="REFI01000005">
    <property type="protein sequence ID" value="RMA79134.1"/>
    <property type="molecule type" value="Genomic_DNA"/>
</dbReference>
<gene>
    <name evidence="4" type="primary">whiA</name>
    <name evidence="7" type="ORF">JN00_0188</name>
</gene>
<dbReference type="InterPro" id="IPR003802">
    <property type="entry name" value="Sporulation_regulator_WhiA"/>
</dbReference>
<evidence type="ECO:0000256" key="2">
    <source>
        <dbReference type="ARBA" id="ARBA00023125"/>
    </source>
</evidence>
<feature type="domain" description="Sporulation regulator WhiA C-terminal" evidence="5">
    <location>
        <begin position="185"/>
        <end position="269"/>
    </location>
</feature>
<dbReference type="Gene3D" id="3.10.28.10">
    <property type="entry name" value="Homing endonucleases"/>
    <property type="match status" value="1"/>
</dbReference>
<dbReference type="InterPro" id="IPR039518">
    <property type="entry name" value="WhiA_LAGLIDADG_dom"/>
</dbReference>
<dbReference type="Pfam" id="PF14527">
    <property type="entry name" value="LAGLIDADG_WhiA"/>
    <property type="match status" value="1"/>
</dbReference>
<dbReference type="PANTHER" id="PTHR37307">
    <property type="entry name" value="CELL DIVISION PROTEIN WHIA-RELATED"/>
    <property type="match status" value="1"/>
</dbReference>
<evidence type="ECO:0000313" key="8">
    <source>
        <dbReference type="Proteomes" id="UP000267246"/>
    </source>
</evidence>
<keyword evidence="2 4" id="KW-0238">DNA-binding</keyword>
<dbReference type="PANTHER" id="PTHR37307:SF1">
    <property type="entry name" value="CELL DIVISION PROTEIN WHIA-RELATED"/>
    <property type="match status" value="1"/>
</dbReference>
<feature type="domain" description="WhiA LAGLIDADG-like" evidence="6">
    <location>
        <begin position="89"/>
        <end position="181"/>
    </location>
</feature>
<evidence type="ECO:0000259" key="5">
    <source>
        <dbReference type="Pfam" id="PF02650"/>
    </source>
</evidence>
<accession>A0A3M0A420</accession>
<keyword evidence="3 4" id="KW-0131">Cell cycle</keyword>
<keyword evidence="1 4" id="KW-0132">Cell division</keyword>
<protein>
    <recommendedName>
        <fullName evidence="4">Probable cell division protein WhiA</fullName>
    </recommendedName>
</protein>
<dbReference type="SUPFAM" id="SSF55608">
    <property type="entry name" value="Homing endonucleases"/>
    <property type="match status" value="1"/>
</dbReference>
<dbReference type="NCBIfam" id="TIGR00647">
    <property type="entry name" value="DNA_bind_WhiA"/>
    <property type="match status" value="1"/>
</dbReference>
<dbReference type="HAMAP" id="MF_01420">
    <property type="entry name" value="HTH_type_WhiA"/>
    <property type="match status" value="1"/>
</dbReference>
<comment type="function">
    <text evidence="4">Involved in cell division and chromosome segregation.</text>
</comment>
<dbReference type="GO" id="GO:0051301">
    <property type="term" value="P:cell division"/>
    <property type="evidence" value="ECO:0007669"/>
    <property type="project" value="UniProtKB-UniRule"/>
</dbReference>
<dbReference type="GO" id="GO:0043937">
    <property type="term" value="P:regulation of sporulation"/>
    <property type="evidence" value="ECO:0007669"/>
    <property type="project" value="InterPro"/>
</dbReference>
<reference evidence="7 8" key="1">
    <citation type="submission" date="2018-10" db="EMBL/GenBank/DDBJ databases">
        <title>Genomic Encyclopedia of Archaeal and Bacterial Type Strains, Phase II (KMG-II): from individual species to whole genera.</title>
        <authorList>
            <person name="Goeker M."/>
        </authorList>
    </citation>
    <scope>NUCLEOTIDE SEQUENCE [LARGE SCALE GENOMIC DNA]</scope>
    <source>
        <strain evidence="7 8">ATCC 29870</strain>
    </source>
</reference>
<evidence type="ECO:0000256" key="1">
    <source>
        <dbReference type="ARBA" id="ARBA00022618"/>
    </source>
</evidence>
<dbReference type="InterPro" id="IPR027434">
    <property type="entry name" value="Homing_endonucl"/>
</dbReference>
<dbReference type="RefSeq" id="WP_121940671.1">
    <property type="nucleotide sequence ID" value="NZ_CP137846.1"/>
</dbReference>
<comment type="similarity">
    <text evidence="4">Belongs to the WhiA family.</text>
</comment>
<evidence type="ECO:0000313" key="7">
    <source>
        <dbReference type="EMBL" id="RMA79134.1"/>
    </source>
</evidence>
<name>A0A3M0A420_9BACT</name>